<dbReference type="PROSITE" id="PS50931">
    <property type="entry name" value="HTH_LYSR"/>
    <property type="match status" value="2"/>
</dbReference>
<dbReference type="GO" id="GO:0005829">
    <property type="term" value="C:cytosol"/>
    <property type="evidence" value="ECO:0007669"/>
    <property type="project" value="TreeGrafter"/>
</dbReference>
<comment type="caution">
    <text evidence="6">The sequence shown here is derived from an EMBL/GenBank/DDBJ whole genome shotgun (WGS) entry which is preliminary data.</text>
</comment>
<keyword evidence="3" id="KW-0238">DNA-binding</keyword>
<dbReference type="InterPro" id="IPR000847">
    <property type="entry name" value="LysR_HTH_N"/>
</dbReference>
<dbReference type="Gene3D" id="3.40.190.290">
    <property type="match status" value="1"/>
</dbReference>
<accession>A0A7X1KKT0</accession>
<dbReference type="Pfam" id="PF03466">
    <property type="entry name" value="LysR_substrate"/>
    <property type="match status" value="1"/>
</dbReference>
<reference evidence="6 7" key="1">
    <citation type="submission" date="2020-08" db="EMBL/GenBank/DDBJ databases">
        <title>The genome sequence of type strain Novosphingobium flavum NBRC 111647.</title>
        <authorList>
            <person name="Liu Y."/>
        </authorList>
    </citation>
    <scope>NUCLEOTIDE SEQUENCE [LARGE SCALE GENOMIC DNA]</scope>
    <source>
        <strain evidence="6 7">NBRC 111647</strain>
    </source>
</reference>
<evidence type="ECO:0000256" key="4">
    <source>
        <dbReference type="ARBA" id="ARBA00023163"/>
    </source>
</evidence>
<evidence type="ECO:0000259" key="5">
    <source>
        <dbReference type="PROSITE" id="PS50931"/>
    </source>
</evidence>
<evidence type="ECO:0000256" key="3">
    <source>
        <dbReference type="ARBA" id="ARBA00023125"/>
    </source>
</evidence>
<dbReference type="SUPFAM" id="SSF53850">
    <property type="entry name" value="Periplasmic binding protein-like II"/>
    <property type="match status" value="1"/>
</dbReference>
<dbReference type="Gene3D" id="1.10.10.10">
    <property type="entry name" value="Winged helix-like DNA-binding domain superfamily/Winged helix DNA-binding domain"/>
    <property type="match status" value="2"/>
</dbReference>
<dbReference type="PANTHER" id="PTHR30419">
    <property type="entry name" value="HTH-TYPE TRANSCRIPTIONAL REGULATOR YBHD"/>
    <property type="match status" value="1"/>
</dbReference>
<organism evidence="6 7">
    <name type="scientific">Novosphingobium flavum</name>
    <dbReference type="NCBI Taxonomy" id="1778672"/>
    <lineage>
        <taxon>Bacteria</taxon>
        <taxon>Pseudomonadati</taxon>
        <taxon>Pseudomonadota</taxon>
        <taxon>Alphaproteobacteria</taxon>
        <taxon>Sphingomonadales</taxon>
        <taxon>Sphingomonadaceae</taxon>
        <taxon>Novosphingobium</taxon>
    </lineage>
</organism>
<sequence>MPPSALQPKPPRRIAGEKSEYSGINTVFGFFPSLRLIRAFAAVAEAESISQASIDLNLSQSAVTQAIARLEAELGSPLFERRSKGSYLTEVGKILKEHTDKLFANMEEALREFAAGSSAHGGASVQSLSMRLTKSQVLALISIKESGSFMQAARRIGVAQPTIHRSARTLEGNLNAQLFSNTARGSTVNEVGYRLANRLHLAVREFEWAYERIEAQKLRERGRILVGGLLLAGSGFLASAISAFSATHPDVNVDIATASYDVLLERLRAGSIDFIVGLLKLPPPTDDVVEEILAPDPYVIAVRRDHPLAGRENVTVEDLARYDWVMPGPLTARRANFEMLFSDFPTEPRTNIETYSLTILSLLLAESDRMTILTESQILLDQSLGHTLAKVPYRLAQEDAFIGVTTRRNWVPSDIQKNFLDFLRKTQMTGRLRAQAAERGMARSAG</sequence>
<keyword evidence="4" id="KW-0804">Transcription</keyword>
<dbReference type="InterPro" id="IPR036388">
    <property type="entry name" value="WH-like_DNA-bd_sf"/>
</dbReference>
<name>A0A7X1KKT0_9SPHN</name>
<dbReference type="GO" id="GO:0003677">
    <property type="term" value="F:DNA binding"/>
    <property type="evidence" value="ECO:0007669"/>
    <property type="project" value="UniProtKB-KW"/>
</dbReference>
<proteinExistence type="inferred from homology"/>
<dbReference type="Pfam" id="PF00126">
    <property type="entry name" value="HTH_1"/>
    <property type="match status" value="2"/>
</dbReference>
<feature type="domain" description="HTH lysR-type" evidence="5">
    <location>
        <begin position="139"/>
        <end position="189"/>
    </location>
</feature>
<dbReference type="SUPFAM" id="SSF46785">
    <property type="entry name" value="Winged helix' DNA-binding domain"/>
    <property type="match status" value="2"/>
</dbReference>
<gene>
    <name evidence="6" type="ORF">H7F51_04705</name>
</gene>
<keyword evidence="7" id="KW-1185">Reference proteome</keyword>
<dbReference type="GO" id="GO:0003700">
    <property type="term" value="F:DNA-binding transcription factor activity"/>
    <property type="evidence" value="ECO:0007669"/>
    <property type="project" value="InterPro"/>
</dbReference>
<dbReference type="InterPro" id="IPR036390">
    <property type="entry name" value="WH_DNA-bd_sf"/>
</dbReference>
<dbReference type="InterPro" id="IPR050950">
    <property type="entry name" value="HTH-type_LysR_regulators"/>
</dbReference>
<dbReference type="InterPro" id="IPR005119">
    <property type="entry name" value="LysR_subst-bd"/>
</dbReference>
<comment type="similarity">
    <text evidence="1">Belongs to the LysR transcriptional regulatory family.</text>
</comment>
<evidence type="ECO:0000256" key="1">
    <source>
        <dbReference type="ARBA" id="ARBA00009437"/>
    </source>
</evidence>
<dbReference type="Proteomes" id="UP000566813">
    <property type="component" value="Unassembled WGS sequence"/>
</dbReference>
<keyword evidence="2" id="KW-0805">Transcription regulation</keyword>
<dbReference type="PRINTS" id="PR00039">
    <property type="entry name" value="HTHLYSR"/>
</dbReference>
<dbReference type="RefSeq" id="WP_185663077.1">
    <property type="nucleotide sequence ID" value="NZ_JACLAW010000003.1"/>
</dbReference>
<dbReference type="PANTHER" id="PTHR30419:SF8">
    <property type="entry name" value="NITROGEN ASSIMILATION TRANSCRIPTIONAL ACTIVATOR-RELATED"/>
    <property type="match status" value="1"/>
</dbReference>
<evidence type="ECO:0000256" key="2">
    <source>
        <dbReference type="ARBA" id="ARBA00023015"/>
    </source>
</evidence>
<evidence type="ECO:0000313" key="7">
    <source>
        <dbReference type="Proteomes" id="UP000566813"/>
    </source>
</evidence>
<feature type="domain" description="HTH lysR-type" evidence="5">
    <location>
        <begin position="32"/>
        <end position="89"/>
    </location>
</feature>
<dbReference type="AlphaFoldDB" id="A0A7X1KKT0"/>
<evidence type="ECO:0000313" key="6">
    <source>
        <dbReference type="EMBL" id="MBC2664812.1"/>
    </source>
</evidence>
<dbReference type="EMBL" id="JACLAW010000003">
    <property type="protein sequence ID" value="MBC2664812.1"/>
    <property type="molecule type" value="Genomic_DNA"/>
</dbReference>
<protein>
    <submittedName>
        <fullName evidence="6">LysR family transcriptional regulator</fullName>
    </submittedName>
</protein>